<keyword evidence="1" id="KW-0815">Transposition</keyword>
<dbReference type="GO" id="GO:0003723">
    <property type="term" value="F:RNA binding"/>
    <property type="evidence" value="ECO:0007669"/>
    <property type="project" value="UniProtKB-KW"/>
</dbReference>
<evidence type="ECO:0000256" key="8">
    <source>
        <dbReference type="ARBA" id="ARBA00022884"/>
    </source>
</evidence>
<evidence type="ECO:0000256" key="3">
    <source>
        <dbReference type="ARBA" id="ARBA00022722"/>
    </source>
</evidence>
<keyword evidence="5" id="KW-0255">Endonuclease</keyword>
<evidence type="ECO:0000313" key="18">
    <source>
        <dbReference type="Proteomes" id="UP000765509"/>
    </source>
</evidence>
<comment type="caution">
    <text evidence="17">The sequence shown here is derived from an EMBL/GenBank/DDBJ whole genome shotgun (WGS) entry which is preliminary data.</text>
</comment>
<dbReference type="GO" id="GO:0016787">
    <property type="term" value="F:hydrolase activity"/>
    <property type="evidence" value="ECO:0007669"/>
    <property type="project" value="UniProtKB-KW"/>
</dbReference>
<dbReference type="GO" id="GO:0046872">
    <property type="term" value="F:metal ion binding"/>
    <property type="evidence" value="ECO:0007669"/>
    <property type="project" value="UniProtKB-KW"/>
</dbReference>
<dbReference type="GO" id="GO:0003964">
    <property type="term" value="F:RNA-directed DNA polymerase activity"/>
    <property type="evidence" value="ECO:0007669"/>
    <property type="project" value="UniProtKB-KW"/>
</dbReference>
<dbReference type="Proteomes" id="UP000765509">
    <property type="component" value="Unassembled WGS sequence"/>
</dbReference>
<keyword evidence="11" id="KW-0808">Transferase</keyword>
<name>A0A9Q3C912_9BASI</name>
<keyword evidence="8" id="KW-0694">RNA-binding</keyword>
<evidence type="ECO:0000256" key="4">
    <source>
        <dbReference type="ARBA" id="ARBA00022723"/>
    </source>
</evidence>
<reference evidence="17" key="1">
    <citation type="submission" date="2021-03" db="EMBL/GenBank/DDBJ databases">
        <title>Draft genome sequence of rust myrtle Austropuccinia psidii MF-1, a brazilian biotype.</title>
        <authorList>
            <person name="Quecine M.C."/>
            <person name="Pachon D.M.R."/>
            <person name="Bonatelli M.L."/>
            <person name="Correr F.H."/>
            <person name="Franceschini L.M."/>
            <person name="Leite T.F."/>
            <person name="Margarido G.R.A."/>
            <person name="Almeida C.A."/>
            <person name="Ferrarezi J.A."/>
            <person name="Labate C.A."/>
        </authorList>
    </citation>
    <scope>NUCLEOTIDE SEQUENCE</scope>
    <source>
        <strain evidence="17">MF-1</strain>
    </source>
</reference>
<evidence type="ECO:0000259" key="16">
    <source>
        <dbReference type="PROSITE" id="PS50994"/>
    </source>
</evidence>
<evidence type="ECO:0000256" key="12">
    <source>
        <dbReference type="ARBA" id="ARBA00023172"/>
    </source>
</evidence>
<dbReference type="Pfam" id="PF07727">
    <property type="entry name" value="RVT_2"/>
    <property type="match status" value="1"/>
</dbReference>
<evidence type="ECO:0000256" key="10">
    <source>
        <dbReference type="ARBA" id="ARBA00022918"/>
    </source>
</evidence>
<dbReference type="GO" id="GO:0003887">
    <property type="term" value="F:DNA-directed DNA polymerase activity"/>
    <property type="evidence" value="ECO:0007669"/>
    <property type="project" value="UniProtKB-KW"/>
</dbReference>
<evidence type="ECO:0000256" key="9">
    <source>
        <dbReference type="ARBA" id="ARBA00022908"/>
    </source>
</evidence>
<dbReference type="InterPro" id="IPR039537">
    <property type="entry name" value="Retrotran_Ty1/copia-like"/>
</dbReference>
<keyword evidence="11" id="KW-0239">DNA-directed DNA polymerase</keyword>
<sequence>MRSQSDFPSSLKDWIALIHVQCGVFPKPICMDNAKEFVSTALSQYMAANGIVLVPSLPYSPSENREAERLNRTLGNMARSMLLESRLPVKFWRFAYLMEAFIHNQPPNSRTGGRGAYTSPTTIIQTTPFIAFPDFNTAPSPQTGSNGGLSHLLNVALGEFPTEEIHLKQEQAAVNLPKSSDLSIPSNFQSAMKHPLNDKWKRACFVELEQLRKQHVYDLVDRSDEMKVIGHQWVFDLKRDADGTVNTFKARFCARGDSQRPGIDCGETYAPTASLLCLCLLLSVAKFGKWNLASFDISGAYFYSPIKEDIFVSPPLELDKQFNGKVFHLKKALYGIRQAGHCWWKFFSELLLNLGFVSNEIEPSFYLFRKGGDIIVIWIHVDNGVVASNSTLKLESFRIAIQSQSEVEWFPTIHKIVGLHCSIDNNEIQLSQPSLIQGILKSYNRPIVKHESTISTIDFVNQSQPTDSLTERKDSFRRQDYISLGHRMGTGETAANL</sequence>
<comment type="catalytic activity">
    <reaction evidence="15">
        <text>DNA(n) + a 2'-deoxyribonucleoside 5'-triphosphate = DNA(n+1) + diphosphate</text>
        <dbReference type="Rhea" id="RHEA:22508"/>
        <dbReference type="Rhea" id="RHEA-COMP:17339"/>
        <dbReference type="Rhea" id="RHEA-COMP:17340"/>
        <dbReference type="ChEBI" id="CHEBI:33019"/>
        <dbReference type="ChEBI" id="CHEBI:61560"/>
        <dbReference type="ChEBI" id="CHEBI:173112"/>
        <dbReference type="EC" id="2.7.7.7"/>
    </reaction>
</comment>
<organism evidence="17 18">
    <name type="scientific">Austropuccinia psidii MF-1</name>
    <dbReference type="NCBI Taxonomy" id="1389203"/>
    <lineage>
        <taxon>Eukaryota</taxon>
        <taxon>Fungi</taxon>
        <taxon>Dikarya</taxon>
        <taxon>Basidiomycota</taxon>
        <taxon>Pucciniomycotina</taxon>
        <taxon>Pucciniomycetes</taxon>
        <taxon>Pucciniales</taxon>
        <taxon>Sphaerophragmiaceae</taxon>
        <taxon>Austropuccinia</taxon>
    </lineage>
</organism>
<keyword evidence="3" id="KW-0540">Nuclease</keyword>
<keyword evidence="7" id="KW-0460">Magnesium</keyword>
<accession>A0A9Q3C912</accession>
<dbReference type="GO" id="GO:0015074">
    <property type="term" value="P:DNA integration"/>
    <property type="evidence" value="ECO:0007669"/>
    <property type="project" value="UniProtKB-KW"/>
</dbReference>
<gene>
    <name evidence="17" type="ORF">O181_019077</name>
</gene>
<dbReference type="InterPro" id="IPR013103">
    <property type="entry name" value="RVT_2"/>
</dbReference>
<dbReference type="GO" id="GO:0032196">
    <property type="term" value="P:transposition"/>
    <property type="evidence" value="ECO:0007669"/>
    <property type="project" value="UniProtKB-KW"/>
</dbReference>
<feature type="domain" description="Integrase catalytic" evidence="16">
    <location>
        <begin position="1"/>
        <end position="128"/>
    </location>
</feature>
<dbReference type="SUPFAM" id="SSF56672">
    <property type="entry name" value="DNA/RNA polymerases"/>
    <property type="match status" value="1"/>
</dbReference>
<comment type="catalytic activity">
    <reaction evidence="14">
        <text>DNA(n) + a 2'-deoxyribonucleoside 5'-triphosphate = DNA(n+1) + diphosphate</text>
        <dbReference type="Rhea" id="RHEA:22508"/>
        <dbReference type="Rhea" id="RHEA-COMP:17339"/>
        <dbReference type="Rhea" id="RHEA-COMP:17340"/>
        <dbReference type="ChEBI" id="CHEBI:33019"/>
        <dbReference type="ChEBI" id="CHEBI:61560"/>
        <dbReference type="ChEBI" id="CHEBI:173112"/>
        <dbReference type="EC" id="2.7.7.49"/>
    </reaction>
</comment>
<evidence type="ECO:0000256" key="6">
    <source>
        <dbReference type="ARBA" id="ARBA00022801"/>
    </source>
</evidence>
<keyword evidence="13" id="KW-0511">Multifunctional enzyme</keyword>
<dbReference type="SUPFAM" id="SSF53098">
    <property type="entry name" value="Ribonuclease H-like"/>
    <property type="match status" value="1"/>
</dbReference>
<dbReference type="OrthoDB" id="444520at2759"/>
<keyword evidence="2" id="KW-0548">Nucleotidyltransferase</keyword>
<dbReference type="GO" id="GO:0004519">
    <property type="term" value="F:endonuclease activity"/>
    <property type="evidence" value="ECO:0007669"/>
    <property type="project" value="UniProtKB-KW"/>
</dbReference>
<dbReference type="EMBL" id="AVOT02005557">
    <property type="protein sequence ID" value="MBW0479362.1"/>
    <property type="molecule type" value="Genomic_DNA"/>
</dbReference>
<dbReference type="AlphaFoldDB" id="A0A9Q3C912"/>
<dbReference type="InterPro" id="IPR012337">
    <property type="entry name" value="RNaseH-like_sf"/>
</dbReference>
<evidence type="ECO:0000256" key="5">
    <source>
        <dbReference type="ARBA" id="ARBA00022759"/>
    </source>
</evidence>
<evidence type="ECO:0000256" key="13">
    <source>
        <dbReference type="ARBA" id="ARBA00023268"/>
    </source>
</evidence>
<evidence type="ECO:0000256" key="14">
    <source>
        <dbReference type="ARBA" id="ARBA00048173"/>
    </source>
</evidence>
<dbReference type="PANTHER" id="PTHR42648">
    <property type="entry name" value="TRANSPOSASE, PUTATIVE-RELATED"/>
    <property type="match status" value="1"/>
</dbReference>
<evidence type="ECO:0000256" key="7">
    <source>
        <dbReference type="ARBA" id="ARBA00022842"/>
    </source>
</evidence>
<evidence type="ECO:0000256" key="11">
    <source>
        <dbReference type="ARBA" id="ARBA00022932"/>
    </source>
</evidence>
<evidence type="ECO:0000256" key="2">
    <source>
        <dbReference type="ARBA" id="ARBA00022695"/>
    </source>
</evidence>
<evidence type="ECO:0000256" key="15">
    <source>
        <dbReference type="ARBA" id="ARBA00049244"/>
    </source>
</evidence>
<evidence type="ECO:0000256" key="1">
    <source>
        <dbReference type="ARBA" id="ARBA00022578"/>
    </source>
</evidence>
<dbReference type="PANTHER" id="PTHR42648:SF11">
    <property type="entry name" value="TRANSPOSON TY4-P GAG-POL POLYPROTEIN"/>
    <property type="match status" value="1"/>
</dbReference>
<keyword evidence="9" id="KW-0229">DNA integration</keyword>
<keyword evidence="4" id="KW-0479">Metal-binding</keyword>
<dbReference type="GO" id="GO:0005634">
    <property type="term" value="C:nucleus"/>
    <property type="evidence" value="ECO:0007669"/>
    <property type="project" value="UniProtKB-ARBA"/>
</dbReference>
<keyword evidence="6" id="KW-0378">Hydrolase</keyword>
<dbReference type="InterPro" id="IPR043502">
    <property type="entry name" value="DNA/RNA_pol_sf"/>
</dbReference>
<evidence type="ECO:0000313" key="17">
    <source>
        <dbReference type="EMBL" id="MBW0479362.1"/>
    </source>
</evidence>
<dbReference type="GO" id="GO:0006310">
    <property type="term" value="P:DNA recombination"/>
    <property type="evidence" value="ECO:0007669"/>
    <property type="project" value="UniProtKB-KW"/>
</dbReference>
<protein>
    <recommendedName>
        <fullName evidence="16">Integrase catalytic domain-containing protein</fullName>
    </recommendedName>
</protein>
<keyword evidence="12" id="KW-0233">DNA recombination</keyword>
<keyword evidence="10" id="KW-0695">RNA-directed DNA polymerase</keyword>
<keyword evidence="18" id="KW-1185">Reference proteome</keyword>
<dbReference type="InterPro" id="IPR036397">
    <property type="entry name" value="RNaseH_sf"/>
</dbReference>
<dbReference type="InterPro" id="IPR001584">
    <property type="entry name" value="Integrase_cat-core"/>
</dbReference>
<dbReference type="Gene3D" id="3.30.420.10">
    <property type="entry name" value="Ribonuclease H-like superfamily/Ribonuclease H"/>
    <property type="match status" value="1"/>
</dbReference>
<dbReference type="PROSITE" id="PS50994">
    <property type="entry name" value="INTEGRASE"/>
    <property type="match status" value="1"/>
</dbReference>
<proteinExistence type="predicted"/>